<comment type="caution">
    <text evidence="9">The sequence shown here is derived from an EMBL/GenBank/DDBJ whole genome shotgun (WGS) entry which is preliminary data.</text>
</comment>
<dbReference type="InterPro" id="IPR003265">
    <property type="entry name" value="HhH-GPD_domain"/>
</dbReference>
<dbReference type="InterPro" id="IPR012904">
    <property type="entry name" value="OGG_N"/>
</dbReference>
<dbReference type="InterPro" id="IPR035451">
    <property type="entry name" value="Ada-like_dom_sf"/>
</dbReference>
<dbReference type="SUPFAM" id="SSF57884">
    <property type="entry name" value="Ada DNA repair protein, N-terminal domain (N-Ada 10)"/>
    <property type="match status" value="1"/>
</dbReference>
<dbReference type="PANTHER" id="PTHR43003">
    <property type="entry name" value="DNA-3-METHYLADENINE GLYCOSYLASE"/>
    <property type="match status" value="1"/>
</dbReference>
<dbReference type="GO" id="GO:0006355">
    <property type="term" value="P:regulation of DNA-templated transcription"/>
    <property type="evidence" value="ECO:0007669"/>
    <property type="project" value="InterPro"/>
</dbReference>
<feature type="domain" description="HhH-GPD" evidence="8">
    <location>
        <begin position="203"/>
        <end position="368"/>
    </location>
</feature>
<dbReference type="EC" id="3.2.2.21" evidence="3"/>
<reference evidence="9" key="1">
    <citation type="submission" date="2020-09" db="EMBL/GenBank/DDBJ databases">
        <title>A novel bacterium of genus Bacillus, isolated from South China Sea.</title>
        <authorList>
            <person name="Huang H."/>
            <person name="Mo K."/>
            <person name="Hu Y."/>
        </authorList>
    </citation>
    <scope>NUCLEOTIDE SEQUENCE</scope>
    <source>
        <strain evidence="9">IB182487</strain>
    </source>
</reference>
<dbReference type="InterPro" id="IPR023170">
    <property type="entry name" value="HhH_base_excis_C"/>
</dbReference>
<dbReference type="Proteomes" id="UP000626844">
    <property type="component" value="Unassembled WGS sequence"/>
</dbReference>
<keyword evidence="6" id="KW-0010">Activator</keyword>
<evidence type="ECO:0000256" key="1">
    <source>
        <dbReference type="ARBA" id="ARBA00000086"/>
    </source>
</evidence>
<sequence length="368" mass="42766">MNDNVKSKEWDAPYFIGVKTMKIYCFPWCRRKPKPENTIKLMSRAEAEKAGFCTCKNCYSGILHGAWEDHQQKINVIVPKEFSFVENLKYLSRSPNECMFEIKDNKIYRAIPIEDEIPLIEVSCENENVLTIRFLGNTTPSRKWVRAEVARYVREWFDLDTDLVPFYELAKNDSLLKKPVSEFYGLRNVGIPDLFEALCWGIIGQQINLTYAYTLKRRFVESFGRHIKWNGQTYWIFPSPNEIAALTVNDLADLKMTVKKSEYLIGVAKLLSEGILSKNLLLEAGDYKTAEKRLVSIRGIGPWTANYVLMRCLRFPSAFPIDDVGLHNSIKLVLGTENKPTKEEIKKLSLTWTNWESYATFYLWRVLY</sequence>
<dbReference type="GO" id="GO:0032993">
    <property type="term" value="C:protein-DNA complex"/>
    <property type="evidence" value="ECO:0007669"/>
    <property type="project" value="TreeGrafter"/>
</dbReference>
<dbReference type="AlphaFoldDB" id="A0A926RWS3"/>
<dbReference type="EMBL" id="JACXAI010000003">
    <property type="protein sequence ID" value="MBD1379442.1"/>
    <property type="molecule type" value="Genomic_DNA"/>
</dbReference>
<keyword evidence="7" id="KW-0234">DNA repair</keyword>
<keyword evidence="4" id="KW-0227">DNA damage</keyword>
<dbReference type="SMART" id="SM00478">
    <property type="entry name" value="ENDO3c"/>
    <property type="match status" value="1"/>
</dbReference>
<evidence type="ECO:0000259" key="8">
    <source>
        <dbReference type="SMART" id="SM00478"/>
    </source>
</evidence>
<dbReference type="Gene3D" id="1.10.1670.10">
    <property type="entry name" value="Helix-hairpin-Helix base-excision DNA repair enzymes (C-terminal)"/>
    <property type="match status" value="1"/>
</dbReference>
<comment type="catalytic activity">
    <reaction evidence="1">
        <text>Hydrolysis of alkylated DNA, releasing 3-methyladenine, 3-methylguanine, 7-methylguanine and 7-methyladenine.</text>
        <dbReference type="EC" id="3.2.2.21"/>
    </reaction>
</comment>
<keyword evidence="10" id="KW-1185">Reference proteome</keyword>
<dbReference type="Gene3D" id="3.40.10.10">
    <property type="entry name" value="DNA Methylphosphotriester Repair Domain"/>
    <property type="match status" value="1"/>
</dbReference>
<dbReference type="GO" id="GO:0008270">
    <property type="term" value="F:zinc ion binding"/>
    <property type="evidence" value="ECO:0007669"/>
    <property type="project" value="InterPro"/>
</dbReference>
<dbReference type="Gene3D" id="1.10.340.30">
    <property type="entry name" value="Hypothetical protein, domain 2"/>
    <property type="match status" value="1"/>
</dbReference>
<dbReference type="Pfam" id="PF02805">
    <property type="entry name" value="Ada_Zn_binding"/>
    <property type="match status" value="1"/>
</dbReference>
<name>A0A926RWS3_9BACI</name>
<gene>
    <name evidence="9" type="ORF">IC621_04295</name>
</gene>
<dbReference type="Pfam" id="PF00730">
    <property type="entry name" value="HhH-GPD"/>
    <property type="match status" value="1"/>
</dbReference>
<dbReference type="PANTHER" id="PTHR43003:SF12">
    <property type="entry name" value="DNA-3-METHYLADENINE GLYCOSYLASE"/>
    <property type="match status" value="1"/>
</dbReference>
<dbReference type="RefSeq" id="WP_191156062.1">
    <property type="nucleotide sequence ID" value="NZ_JACXAI010000003.1"/>
</dbReference>
<dbReference type="SUPFAM" id="SSF48150">
    <property type="entry name" value="DNA-glycosylase"/>
    <property type="match status" value="1"/>
</dbReference>
<evidence type="ECO:0000313" key="9">
    <source>
        <dbReference type="EMBL" id="MBD1379442.1"/>
    </source>
</evidence>
<dbReference type="GO" id="GO:0006289">
    <property type="term" value="P:nucleotide-excision repair"/>
    <property type="evidence" value="ECO:0007669"/>
    <property type="project" value="InterPro"/>
</dbReference>
<dbReference type="GO" id="GO:0008168">
    <property type="term" value="F:methyltransferase activity"/>
    <property type="evidence" value="ECO:0007669"/>
    <property type="project" value="InterPro"/>
</dbReference>
<dbReference type="InterPro" id="IPR000035">
    <property type="entry name" value="Alkylbase_DNA_glycsylse_CS"/>
</dbReference>
<organism evidence="9 10">
    <name type="scientific">Metabacillus arenae</name>
    <dbReference type="NCBI Taxonomy" id="2771434"/>
    <lineage>
        <taxon>Bacteria</taxon>
        <taxon>Bacillati</taxon>
        <taxon>Bacillota</taxon>
        <taxon>Bacilli</taxon>
        <taxon>Bacillales</taxon>
        <taxon>Bacillaceae</taxon>
        <taxon>Metabacillus</taxon>
    </lineage>
</organism>
<dbReference type="GO" id="GO:0008534">
    <property type="term" value="F:oxidized purine nucleobase lesion DNA N-glycosylase activity"/>
    <property type="evidence" value="ECO:0007669"/>
    <property type="project" value="InterPro"/>
</dbReference>
<protein>
    <recommendedName>
        <fullName evidence="3">DNA-3-methyladenine glycosylase II</fullName>
        <ecNumber evidence="3">3.2.2.21</ecNumber>
    </recommendedName>
</protein>
<dbReference type="Gene3D" id="3.30.310.20">
    <property type="entry name" value="DNA-3-methyladenine glycosylase AlkA, N-terminal domain"/>
    <property type="match status" value="1"/>
</dbReference>
<evidence type="ECO:0000256" key="3">
    <source>
        <dbReference type="ARBA" id="ARBA00012000"/>
    </source>
</evidence>
<dbReference type="PROSITE" id="PS00516">
    <property type="entry name" value="ALKYLBASE_DNA_GLYCOS"/>
    <property type="match status" value="1"/>
</dbReference>
<dbReference type="GO" id="GO:0008725">
    <property type="term" value="F:DNA-3-methyladenine glycosylase activity"/>
    <property type="evidence" value="ECO:0007669"/>
    <property type="project" value="TreeGrafter"/>
</dbReference>
<dbReference type="GO" id="GO:0005737">
    <property type="term" value="C:cytoplasm"/>
    <property type="evidence" value="ECO:0007669"/>
    <property type="project" value="TreeGrafter"/>
</dbReference>
<keyword evidence="5" id="KW-0378">Hydrolase</keyword>
<dbReference type="GO" id="GO:0006307">
    <property type="term" value="P:DNA alkylation repair"/>
    <property type="evidence" value="ECO:0007669"/>
    <property type="project" value="TreeGrafter"/>
</dbReference>
<dbReference type="FunFam" id="3.30.310.20:FF:000003">
    <property type="entry name" value="DNA-3-methyladenine glycosylase"/>
    <property type="match status" value="1"/>
</dbReference>
<evidence type="ECO:0000256" key="2">
    <source>
        <dbReference type="ARBA" id="ARBA00010817"/>
    </source>
</evidence>
<accession>A0A926RWS3</accession>
<evidence type="ECO:0000256" key="4">
    <source>
        <dbReference type="ARBA" id="ARBA00022763"/>
    </source>
</evidence>
<evidence type="ECO:0000256" key="6">
    <source>
        <dbReference type="ARBA" id="ARBA00023159"/>
    </source>
</evidence>
<dbReference type="GO" id="GO:0006285">
    <property type="term" value="P:base-excision repair, AP site formation"/>
    <property type="evidence" value="ECO:0007669"/>
    <property type="project" value="TreeGrafter"/>
</dbReference>
<dbReference type="InterPro" id="IPR051912">
    <property type="entry name" value="Alkylbase_DNA_Glycosylase/TA"/>
</dbReference>
<dbReference type="CDD" id="cd00056">
    <property type="entry name" value="ENDO3c"/>
    <property type="match status" value="1"/>
</dbReference>
<dbReference type="GO" id="GO:0032131">
    <property type="term" value="F:alkylated DNA binding"/>
    <property type="evidence" value="ECO:0007669"/>
    <property type="project" value="TreeGrafter"/>
</dbReference>
<dbReference type="InterPro" id="IPR037046">
    <property type="entry name" value="AlkA_N_sf"/>
</dbReference>
<evidence type="ECO:0000256" key="7">
    <source>
        <dbReference type="ARBA" id="ARBA00023204"/>
    </source>
</evidence>
<evidence type="ECO:0000313" key="10">
    <source>
        <dbReference type="Proteomes" id="UP000626844"/>
    </source>
</evidence>
<dbReference type="FunFam" id="1.10.340.30:FF:000004">
    <property type="entry name" value="DNA-3-methyladenine glycosylase II"/>
    <property type="match status" value="1"/>
</dbReference>
<dbReference type="GO" id="GO:0043916">
    <property type="term" value="F:DNA-7-methylguanine glycosylase activity"/>
    <property type="evidence" value="ECO:0007669"/>
    <property type="project" value="TreeGrafter"/>
</dbReference>
<evidence type="ECO:0000256" key="5">
    <source>
        <dbReference type="ARBA" id="ARBA00022801"/>
    </source>
</evidence>
<proteinExistence type="inferred from homology"/>
<dbReference type="Pfam" id="PF07934">
    <property type="entry name" value="OGG_N"/>
    <property type="match status" value="1"/>
</dbReference>
<comment type="similarity">
    <text evidence="2">Belongs to the alkylbase DNA glycosidase AlkA family.</text>
</comment>
<dbReference type="InterPro" id="IPR011257">
    <property type="entry name" value="DNA_glycosylase"/>
</dbReference>
<dbReference type="InterPro" id="IPR004026">
    <property type="entry name" value="Ada_DNA_repair_Zn-bd"/>
</dbReference>